<organism evidence="2 3">
    <name type="scientific">Glycomyces buryatensis</name>
    <dbReference type="NCBI Taxonomy" id="2570927"/>
    <lineage>
        <taxon>Bacteria</taxon>
        <taxon>Bacillati</taxon>
        <taxon>Actinomycetota</taxon>
        <taxon>Actinomycetes</taxon>
        <taxon>Glycomycetales</taxon>
        <taxon>Glycomycetaceae</taxon>
        <taxon>Glycomyces</taxon>
    </lineage>
</organism>
<dbReference type="RefSeq" id="WP_136534111.1">
    <property type="nucleotide sequence ID" value="NZ_STGY01000032.1"/>
</dbReference>
<dbReference type="Proteomes" id="UP000308760">
    <property type="component" value="Unassembled WGS sequence"/>
</dbReference>
<dbReference type="InterPro" id="IPR000182">
    <property type="entry name" value="GNAT_dom"/>
</dbReference>
<evidence type="ECO:0000313" key="3">
    <source>
        <dbReference type="Proteomes" id="UP000308760"/>
    </source>
</evidence>
<reference evidence="3" key="1">
    <citation type="submission" date="2019-04" db="EMBL/GenBank/DDBJ databases">
        <title>Nocardioides xinjiangensis sp. nov.</title>
        <authorList>
            <person name="Liu S."/>
        </authorList>
    </citation>
    <scope>NUCLEOTIDE SEQUENCE [LARGE SCALE GENOMIC DNA]</scope>
    <source>
        <strain evidence="3">18</strain>
    </source>
</reference>
<dbReference type="AlphaFoldDB" id="A0A4V4HSJ6"/>
<dbReference type="Pfam" id="PF13302">
    <property type="entry name" value="Acetyltransf_3"/>
    <property type="match status" value="1"/>
</dbReference>
<comment type="caution">
    <text evidence="2">The sequence shown here is derived from an EMBL/GenBank/DDBJ whole genome shotgun (WGS) entry which is preliminary data.</text>
</comment>
<evidence type="ECO:0000313" key="2">
    <source>
        <dbReference type="EMBL" id="THV41956.1"/>
    </source>
</evidence>
<protein>
    <submittedName>
        <fullName evidence="2">GNAT family N-acetyltransferase</fullName>
    </submittedName>
</protein>
<dbReference type="EMBL" id="STGY01000032">
    <property type="protein sequence ID" value="THV41956.1"/>
    <property type="molecule type" value="Genomic_DNA"/>
</dbReference>
<dbReference type="GO" id="GO:0016747">
    <property type="term" value="F:acyltransferase activity, transferring groups other than amino-acyl groups"/>
    <property type="evidence" value="ECO:0007669"/>
    <property type="project" value="InterPro"/>
</dbReference>
<proteinExistence type="predicted"/>
<dbReference type="InterPro" id="IPR051531">
    <property type="entry name" value="N-acetyltransferase"/>
</dbReference>
<name>A0A4V4HSJ6_9ACTN</name>
<dbReference type="PANTHER" id="PTHR43792:SF1">
    <property type="entry name" value="N-ACETYLTRANSFERASE DOMAIN-CONTAINING PROTEIN"/>
    <property type="match status" value="1"/>
</dbReference>
<dbReference type="PANTHER" id="PTHR43792">
    <property type="entry name" value="GNAT FAMILY, PUTATIVE (AFU_ORTHOLOGUE AFUA_3G00765)-RELATED-RELATED"/>
    <property type="match status" value="1"/>
</dbReference>
<keyword evidence="2" id="KW-0808">Transferase</keyword>
<evidence type="ECO:0000259" key="1">
    <source>
        <dbReference type="PROSITE" id="PS51186"/>
    </source>
</evidence>
<feature type="domain" description="N-acetyltransferase" evidence="1">
    <location>
        <begin position="13"/>
        <end position="177"/>
    </location>
</feature>
<dbReference type="InterPro" id="IPR016181">
    <property type="entry name" value="Acyl_CoA_acyltransferase"/>
</dbReference>
<dbReference type="SUPFAM" id="SSF55729">
    <property type="entry name" value="Acyl-CoA N-acyltransferases (Nat)"/>
    <property type="match status" value="1"/>
</dbReference>
<keyword evidence="3" id="KW-1185">Reference proteome</keyword>
<reference evidence="2 3" key="2">
    <citation type="submission" date="2019-05" db="EMBL/GenBank/DDBJ databases">
        <title>Glycomyces buryatensis sp. nov.</title>
        <authorList>
            <person name="Nikitina E."/>
        </authorList>
    </citation>
    <scope>NUCLEOTIDE SEQUENCE [LARGE SCALE GENOMIC DNA]</scope>
    <source>
        <strain evidence="2 3">18</strain>
    </source>
</reference>
<dbReference type="PROSITE" id="PS51186">
    <property type="entry name" value="GNAT"/>
    <property type="match status" value="1"/>
</dbReference>
<sequence>MASETVQLKTERLILRPFTEGDAEPFAAINADPEVMRYIGNGQPRDLERTREGIEKSVRDWDEQGWGTFAVEETATGELVGFAALAVPTFLPEILPAVEVGWRFKRDRWGRGYAPEAARAAIAFGFEEVGLDRVVSCIHSDNAASIRVAEKLGMTLERRTVVPGLEVPCSVYELKRA</sequence>
<accession>A0A4V4HSJ6</accession>
<dbReference type="OrthoDB" id="3533156at2"/>
<dbReference type="Gene3D" id="3.40.630.30">
    <property type="match status" value="1"/>
</dbReference>
<gene>
    <name evidence="2" type="ORF">FAB82_08465</name>
</gene>